<dbReference type="Pfam" id="PF00557">
    <property type="entry name" value="Peptidase_M24"/>
    <property type="match status" value="1"/>
</dbReference>
<dbReference type="SUPFAM" id="SSF53092">
    <property type="entry name" value="Creatinase/prolidase N-terminal domain"/>
    <property type="match status" value="1"/>
</dbReference>
<feature type="domain" description="Peptidase M24" evidence="1">
    <location>
        <begin position="177"/>
        <end position="397"/>
    </location>
</feature>
<evidence type="ECO:0000313" key="3">
    <source>
        <dbReference type="EMBL" id="BBY46475.1"/>
    </source>
</evidence>
<dbReference type="PANTHER" id="PTHR46112:SF2">
    <property type="entry name" value="XAA-PRO AMINOPEPTIDASE P-RELATED"/>
    <property type="match status" value="1"/>
</dbReference>
<dbReference type="PANTHER" id="PTHR46112">
    <property type="entry name" value="AMINOPEPTIDASE"/>
    <property type="match status" value="1"/>
</dbReference>
<keyword evidence="4" id="KW-1185">Reference proteome</keyword>
<accession>A0A7I7RRG5</accession>
<dbReference type="Gene3D" id="3.40.350.10">
    <property type="entry name" value="Creatinase/prolidase N-terminal domain"/>
    <property type="match status" value="1"/>
</dbReference>
<feature type="domain" description="Creatinase N-terminal" evidence="2">
    <location>
        <begin position="31"/>
        <end position="139"/>
    </location>
</feature>
<dbReference type="Proteomes" id="UP000466431">
    <property type="component" value="Chromosome"/>
</dbReference>
<dbReference type="InterPro" id="IPR050659">
    <property type="entry name" value="Peptidase_M24B"/>
</dbReference>
<organism evidence="3 4">
    <name type="scientific">Mycolicibacterium celeriflavum</name>
    <name type="common">Mycobacterium celeriflavum</name>
    <dbReference type="NCBI Taxonomy" id="1249101"/>
    <lineage>
        <taxon>Bacteria</taxon>
        <taxon>Bacillati</taxon>
        <taxon>Actinomycetota</taxon>
        <taxon>Actinomycetes</taxon>
        <taxon>Mycobacteriales</taxon>
        <taxon>Mycobacteriaceae</taxon>
        <taxon>Mycolicibacterium</taxon>
    </lineage>
</organism>
<reference evidence="3 4" key="1">
    <citation type="journal article" date="2019" name="Emerg. Microbes Infect.">
        <title>Comprehensive subspecies identification of 175 nontuberculous mycobacteria species based on 7547 genomic profiles.</title>
        <authorList>
            <person name="Matsumoto Y."/>
            <person name="Kinjo T."/>
            <person name="Motooka D."/>
            <person name="Nabeya D."/>
            <person name="Jung N."/>
            <person name="Uechi K."/>
            <person name="Horii T."/>
            <person name="Iida T."/>
            <person name="Fujita J."/>
            <person name="Nakamura S."/>
        </authorList>
    </citation>
    <scope>NUCLEOTIDE SEQUENCE [LARGE SCALE GENOMIC DNA]</scope>
    <source>
        <strain evidence="3 4">JCM 18439</strain>
    </source>
</reference>
<dbReference type="InterPro" id="IPR000994">
    <property type="entry name" value="Pept_M24"/>
</dbReference>
<sequence>MMSTASPSVNTSFDIPELPDRARMYRECGARLRDSMNEKGVDALVLIGNGNVVYATGVSWPLLDAGLSHVERPAAIVLADDPHPHLFMPLREGSASQCEVPADHVHGPLYLEFDEGVAQFAKVLADLVPAGGSVAVDELTGAMRRASSTLFPSGPPSDAAQVVGPAKLVKTPDQVSCVRNACRITEEAMVDVQKALAPGVRQVDLSAAFVRRAFELGATANMLEAIWQVMPTTKTSGSVWTTTGDLALPLLTTERELERGDVLWTDVSITYTGYCSDFGRTWLVGDEPTDRQQAQFEKWREILSAVLEVTKAGATSGDLARAAIAANGGRKPWLPHFYLGHGIGTNAAEMPMIGTDLGEEFDDKFVFPTGMLLVLEPVVWEDGTGGYRSEEIVVITDDGYQSITDYPYAPYGRI</sequence>
<dbReference type="Gene3D" id="3.90.230.10">
    <property type="entry name" value="Creatinase/methionine aminopeptidase superfamily"/>
    <property type="match status" value="1"/>
</dbReference>
<protein>
    <submittedName>
        <fullName evidence="3">Peptidase</fullName>
    </submittedName>
</protein>
<dbReference type="SUPFAM" id="SSF55920">
    <property type="entry name" value="Creatinase/aminopeptidase"/>
    <property type="match status" value="1"/>
</dbReference>
<dbReference type="EMBL" id="AP022591">
    <property type="protein sequence ID" value="BBY46475.1"/>
    <property type="molecule type" value="Genomic_DNA"/>
</dbReference>
<dbReference type="InterPro" id="IPR029149">
    <property type="entry name" value="Creatin/AminoP/Spt16_N"/>
</dbReference>
<gene>
    <name evidence="3" type="ORF">MCEL_47700</name>
</gene>
<evidence type="ECO:0000313" key="4">
    <source>
        <dbReference type="Proteomes" id="UP000466431"/>
    </source>
</evidence>
<evidence type="ECO:0000259" key="1">
    <source>
        <dbReference type="Pfam" id="PF00557"/>
    </source>
</evidence>
<dbReference type="InterPro" id="IPR000587">
    <property type="entry name" value="Creatinase_N"/>
</dbReference>
<dbReference type="InterPro" id="IPR036005">
    <property type="entry name" value="Creatinase/aminopeptidase-like"/>
</dbReference>
<evidence type="ECO:0000259" key="2">
    <source>
        <dbReference type="Pfam" id="PF01321"/>
    </source>
</evidence>
<dbReference type="CDD" id="cd01066">
    <property type="entry name" value="APP_MetAP"/>
    <property type="match status" value="1"/>
</dbReference>
<dbReference type="KEGG" id="mcee:MCEL_47700"/>
<dbReference type="Pfam" id="PF01321">
    <property type="entry name" value="Creatinase_N"/>
    <property type="match status" value="1"/>
</dbReference>
<name>A0A7I7RRG5_MYCCF</name>
<dbReference type="AlphaFoldDB" id="A0A7I7RRG5"/>
<proteinExistence type="predicted"/>